<sequence length="152" mass="15356">MRAVAGILVALGMMLSACDGGPNMDPAPQETATLSEEHERTQESAVSNGDCKASIYCGSWTTCSGTEGQCSITPATATSLGGVTCNGVWTACRPILQVCGCGQDGCCSELCFSDPDCGPLACVRGKTCTADSQCGGSSGGRCSTSTRTCVCL</sequence>
<gene>
    <name evidence="3" type="ORF">HG543_36765</name>
</gene>
<evidence type="ECO:0000313" key="4">
    <source>
        <dbReference type="Proteomes" id="UP000518300"/>
    </source>
</evidence>
<protein>
    <recommendedName>
        <fullName evidence="5">Lipoprotein</fullName>
    </recommendedName>
</protein>
<dbReference type="RefSeq" id="WP_169349593.1">
    <property type="nucleotide sequence ID" value="NZ_JABBJJ010000240.1"/>
</dbReference>
<reference evidence="3 4" key="1">
    <citation type="submission" date="2020-04" db="EMBL/GenBank/DDBJ databases">
        <title>Draft genome of Pyxidicoccus fallax type strain.</title>
        <authorList>
            <person name="Whitworth D.E."/>
        </authorList>
    </citation>
    <scope>NUCLEOTIDE SEQUENCE [LARGE SCALE GENOMIC DNA]</scope>
    <source>
        <strain evidence="3 4">DSM 14698</strain>
    </source>
</reference>
<evidence type="ECO:0000313" key="3">
    <source>
        <dbReference type="EMBL" id="NMO20373.1"/>
    </source>
</evidence>
<dbReference type="EMBL" id="JABBJJ010000240">
    <property type="protein sequence ID" value="NMO20373.1"/>
    <property type="molecule type" value="Genomic_DNA"/>
</dbReference>
<evidence type="ECO:0000256" key="2">
    <source>
        <dbReference type="SAM" id="SignalP"/>
    </source>
</evidence>
<organism evidence="3 4">
    <name type="scientific">Pyxidicoccus fallax</name>
    <dbReference type="NCBI Taxonomy" id="394095"/>
    <lineage>
        <taxon>Bacteria</taxon>
        <taxon>Pseudomonadati</taxon>
        <taxon>Myxococcota</taxon>
        <taxon>Myxococcia</taxon>
        <taxon>Myxococcales</taxon>
        <taxon>Cystobacterineae</taxon>
        <taxon>Myxococcaceae</taxon>
        <taxon>Pyxidicoccus</taxon>
    </lineage>
</organism>
<feature type="region of interest" description="Disordered" evidence="1">
    <location>
        <begin position="26"/>
        <end position="46"/>
    </location>
</feature>
<keyword evidence="4" id="KW-1185">Reference proteome</keyword>
<proteinExistence type="predicted"/>
<name>A0A848LS67_9BACT</name>
<dbReference type="PROSITE" id="PS51257">
    <property type="entry name" value="PROKAR_LIPOPROTEIN"/>
    <property type="match status" value="1"/>
</dbReference>
<evidence type="ECO:0000256" key="1">
    <source>
        <dbReference type="SAM" id="MobiDB-lite"/>
    </source>
</evidence>
<dbReference type="AlphaFoldDB" id="A0A848LS67"/>
<evidence type="ECO:0008006" key="5">
    <source>
        <dbReference type="Google" id="ProtNLM"/>
    </source>
</evidence>
<comment type="caution">
    <text evidence="3">The sequence shown here is derived from an EMBL/GenBank/DDBJ whole genome shotgun (WGS) entry which is preliminary data.</text>
</comment>
<dbReference type="Proteomes" id="UP000518300">
    <property type="component" value="Unassembled WGS sequence"/>
</dbReference>
<keyword evidence="2" id="KW-0732">Signal</keyword>
<accession>A0A848LS67</accession>
<feature type="signal peptide" evidence="2">
    <location>
        <begin position="1"/>
        <end position="19"/>
    </location>
</feature>
<feature type="chain" id="PRO_5033050085" description="Lipoprotein" evidence="2">
    <location>
        <begin position="20"/>
        <end position="152"/>
    </location>
</feature>